<dbReference type="GO" id="GO:0003700">
    <property type="term" value="F:DNA-binding transcription factor activity"/>
    <property type="evidence" value="ECO:0007669"/>
    <property type="project" value="TreeGrafter"/>
</dbReference>
<evidence type="ECO:0000256" key="2">
    <source>
        <dbReference type="ARBA" id="ARBA00023125"/>
    </source>
</evidence>
<dbReference type="InterPro" id="IPR041490">
    <property type="entry name" value="KstR2_TetR_C"/>
</dbReference>
<dbReference type="PANTHER" id="PTHR30055:SF234">
    <property type="entry name" value="HTH-TYPE TRANSCRIPTIONAL REGULATOR BETI"/>
    <property type="match status" value="1"/>
</dbReference>
<dbReference type="AlphaFoldDB" id="A0A097SPZ3"/>
<dbReference type="PANTHER" id="PTHR30055">
    <property type="entry name" value="HTH-TYPE TRANSCRIPTIONAL REGULATOR RUTR"/>
    <property type="match status" value="1"/>
</dbReference>
<dbReference type="InterPro" id="IPR009057">
    <property type="entry name" value="Homeodomain-like_sf"/>
</dbReference>
<gene>
    <name evidence="6" type="ORF">LRS1606.155</name>
</gene>
<dbReference type="EMBL" id="KJ605395">
    <property type="protein sequence ID" value="AIU93589.1"/>
    <property type="molecule type" value="Genomic_DNA"/>
</dbReference>
<dbReference type="Gene3D" id="1.10.357.10">
    <property type="entry name" value="Tetracycline Repressor, domain 2"/>
    <property type="match status" value="1"/>
</dbReference>
<dbReference type="PROSITE" id="PS50977">
    <property type="entry name" value="HTH_TETR_2"/>
    <property type="match status" value="1"/>
</dbReference>
<evidence type="ECO:0000256" key="3">
    <source>
        <dbReference type="ARBA" id="ARBA00023163"/>
    </source>
</evidence>
<proteinExistence type="predicted"/>
<organism evidence="6">
    <name type="scientific">Rhodococcus sp. NS1</name>
    <dbReference type="NCBI Taxonomy" id="402236"/>
    <lineage>
        <taxon>Bacteria</taxon>
        <taxon>Bacillati</taxon>
        <taxon>Actinomycetota</taxon>
        <taxon>Actinomycetes</taxon>
        <taxon>Mycobacteriales</taxon>
        <taxon>Nocardiaceae</taxon>
        <taxon>Rhodococcus</taxon>
    </lineage>
</organism>
<accession>A0A097SPZ3</accession>
<evidence type="ECO:0000256" key="1">
    <source>
        <dbReference type="ARBA" id="ARBA00023015"/>
    </source>
</evidence>
<dbReference type="PRINTS" id="PR00455">
    <property type="entry name" value="HTHTETR"/>
</dbReference>
<dbReference type="Gene3D" id="1.10.10.60">
    <property type="entry name" value="Homeodomain-like"/>
    <property type="match status" value="1"/>
</dbReference>
<evidence type="ECO:0000259" key="5">
    <source>
        <dbReference type="PROSITE" id="PS50977"/>
    </source>
</evidence>
<keyword evidence="2 4" id="KW-0238">DNA-binding</keyword>
<dbReference type="InterPro" id="IPR050109">
    <property type="entry name" value="HTH-type_TetR-like_transc_reg"/>
</dbReference>
<keyword evidence="3" id="KW-0804">Transcription</keyword>
<dbReference type="SUPFAM" id="SSF48498">
    <property type="entry name" value="Tetracyclin repressor-like, C-terminal domain"/>
    <property type="match status" value="1"/>
</dbReference>
<feature type="DNA-binding region" description="H-T-H motif" evidence="4">
    <location>
        <begin position="46"/>
        <end position="65"/>
    </location>
</feature>
<geneLocation type="plasmid" evidence="6">
    <name>pNSL1</name>
</geneLocation>
<dbReference type="InterPro" id="IPR001647">
    <property type="entry name" value="HTH_TetR"/>
</dbReference>
<sequence>MRQDEVMTTARVVNRTGRPGRPGYDLDSLLAVAVKVFNDKGYDGTSMEVLAKRLGISKSAIYHHVSGKAELLELALSRALNALFAVTTEEGATSGPYIDRLEYLVRRSVEVLVAELPYVTLLLRVRGNTAVERRALARRREFDSFVSELVEAAAQEDDLPSGVDPALVSRLTFGMVNSIVEWYRPRTDGAVDNLADTVVAIVFEGLRRS</sequence>
<feature type="domain" description="HTH tetR-type" evidence="5">
    <location>
        <begin position="23"/>
        <end position="83"/>
    </location>
</feature>
<dbReference type="GO" id="GO:0000976">
    <property type="term" value="F:transcription cis-regulatory region binding"/>
    <property type="evidence" value="ECO:0007669"/>
    <property type="project" value="TreeGrafter"/>
</dbReference>
<protein>
    <recommendedName>
        <fullName evidence="5">HTH tetR-type domain-containing protein</fullName>
    </recommendedName>
</protein>
<reference evidence="6" key="1">
    <citation type="submission" date="2014-03" db="EMBL/GenBank/DDBJ databases">
        <authorList>
            <person name="Zhang G."/>
            <person name="Zhu L."/>
            <person name="Fang P."/>
        </authorList>
    </citation>
    <scope>NUCLEOTIDE SEQUENCE</scope>
    <source>
        <strain evidence="6">NS1</strain>
        <plasmid evidence="6">pNSL1</plasmid>
    </source>
</reference>
<evidence type="ECO:0000256" key="4">
    <source>
        <dbReference type="PROSITE-ProRule" id="PRU00335"/>
    </source>
</evidence>
<evidence type="ECO:0000313" key="6">
    <source>
        <dbReference type="EMBL" id="AIU93589.1"/>
    </source>
</evidence>
<dbReference type="InterPro" id="IPR036271">
    <property type="entry name" value="Tet_transcr_reg_TetR-rel_C_sf"/>
</dbReference>
<keyword evidence="1" id="KW-0805">Transcription regulation</keyword>
<dbReference type="SUPFAM" id="SSF46689">
    <property type="entry name" value="Homeodomain-like"/>
    <property type="match status" value="1"/>
</dbReference>
<dbReference type="Pfam" id="PF17932">
    <property type="entry name" value="TetR_C_24"/>
    <property type="match status" value="1"/>
</dbReference>
<name>A0A097SPZ3_9NOCA</name>
<keyword evidence="6" id="KW-0614">Plasmid</keyword>
<dbReference type="Pfam" id="PF00440">
    <property type="entry name" value="TetR_N"/>
    <property type="match status" value="1"/>
</dbReference>